<accession>A0ABP0KUY9</accession>
<evidence type="ECO:0000313" key="2">
    <source>
        <dbReference type="Proteomes" id="UP001642464"/>
    </source>
</evidence>
<keyword evidence="2" id="KW-1185">Reference proteome</keyword>
<dbReference type="InterPro" id="IPR050680">
    <property type="entry name" value="YpeA/RimI_acetyltransf"/>
</dbReference>
<proteinExistence type="predicted"/>
<dbReference type="InterPro" id="IPR000182">
    <property type="entry name" value="GNAT_dom"/>
</dbReference>
<dbReference type="Pfam" id="PF00583">
    <property type="entry name" value="Acetyltransf_1"/>
    <property type="match status" value="1"/>
</dbReference>
<organism evidence="1 2">
    <name type="scientific">Durusdinium trenchii</name>
    <dbReference type="NCBI Taxonomy" id="1381693"/>
    <lineage>
        <taxon>Eukaryota</taxon>
        <taxon>Sar</taxon>
        <taxon>Alveolata</taxon>
        <taxon>Dinophyceae</taxon>
        <taxon>Suessiales</taxon>
        <taxon>Symbiodiniaceae</taxon>
        <taxon>Durusdinium</taxon>
    </lineage>
</organism>
<gene>
    <name evidence="1" type="ORF">SCF082_LOCUS19309</name>
</gene>
<reference evidence="1 2" key="1">
    <citation type="submission" date="2024-02" db="EMBL/GenBank/DDBJ databases">
        <authorList>
            <person name="Chen Y."/>
            <person name="Shah S."/>
            <person name="Dougan E. K."/>
            <person name="Thang M."/>
            <person name="Chan C."/>
        </authorList>
    </citation>
    <scope>NUCLEOTIDE SEQUENCE [LARGE SCALE GENOMIC DNA]</scope>
</reference>
<sequence>MLTLGSSPTVSIRTWPAHGVPRAPHAPRHRGSAVGSIAVGSIGAVGAVVTRRRRWGARASDRAPRRAVLLAELLGEIHWDELAVEDQLTVVVADLSDVERCMEIVVPVFEVKTEELESVRRGLAGRLGARRSLVGPDAAAPRPKLSRPAPHGSTEGPELGLVLALEHPEHGFVALVDLSLWPADGRVRAPGAKSKPGVASKPYVLNLCVTPSFRRQGLARQLMAVLERLLRDVWGDKEVYLHVEDKQVAANALYEAIGYVPMKYTYDKDFPYTKAEASILRNVTWRRKFLPVASEGSPARSGTILPEAKEEDPGPSFEEEDEECGDGEEDIEDDGEEEDEEDEEEVPQKAEDEDFDWVTSLMK</sequence>
<evidence type="ECO:0000313" key="1">
    <source>
        <dbReference type="EMBL" id="CAK9030689.1"/>
    </source>
</evidence>
<dbReference type="Gene3D" id="3.40.630.30">
    <property type="match status" value="1"/>
</dbReference>
<dbReference type="PROSITE" id="PS51186">
    <property type="entry name" value="GNAT"/>
    <property type="match status" value="1"/>
</dbReference>
<dbReference type="InterPro" id="IPR016181">
    <property type="entry name" value="Acyl_CoA_acyltransferase"/>
</dbReference>
<dbReference type="EMBL" id="CAXAMM010013180">
    <property type="protein sequence ID" value="CAK9030689.1"/>
    <property type="molecule type" value="Genomic_DNA"/>
</dbReference>
<protein>
    <submittedName>
        <fullName evidence="1">N-acetyltransferase domain-containing protein</fullName>
    </submittedName>
</protein>
<name>A0ABP0KUY9_9DINO</name>
<dbReference type="CDD" id="cd04301">
    <property type="entry name" value="NAT_SF"/>
    <property type="match status" value="1"/>
</dbReference>
<dbReference type="PANTHER" id="PTHR43420:SF47">
    <property type="entry name" value="N-ACETYLTRANSFERASE DOMAIN-CONTAINING PROTEIN"/>
    <property type="match status" value="1"/>
</dbReference>
<dbReference type="Proteomes" id="UP001642464">
    <property type="component" value="Unassembled WGS sequence"/>
</dbReference>
<dbReference type="SUPFAM" id="SSF55729">
    <property type="entry name" value="Acyl-CoA N-acyltransferases (Nat)"/>
    <property type="match status" value="1"/>
</dbReference>
<comment type="caution">
    <text evidence="1">The sequence shown here is derived from an EMBL/GenBank/DDBJ whole genome shotgun (WGS) entry which is preliminary data.</text>
</comment>
<dbReference type="PANTHER" id="PTHR43420">
    <property type="entry name" value="ACETYLTRANSFERASE"/>
    <property type="match status" value="1"/>
</dbReference>